<sequence length="231" mass="27203">MKDQRSFLTVNYKVIRKNRKTIGIKVTDEGEVIVTSPFGISDKIIQNIIKGKEEWILGKVKLMQENEILRNKEIKNGSKFRFLGRKLELEIIEVENIEEDFQINNGKIRIFVSSRGIVRDKIDEIYRIEAKKILCERTNIYSKIIGVKPNKIFIKNQKTLWGSCSSRKNINYNYRIIMAPIEIVDYIVVHELCHLIHMNHSKNYWNTVGAILPDYKERRNWLKSNGHTLKI</sequence>
<organism evidence="2 3">
    <name type="scientific">Clostridium thailandense</name>
    <dbReference type="NCBI Taxonomy" id="2794346"/>
    <lineage>
        <taxon>Bacteria</taxon>
        <taxon>Bacillati</taxon>
        <taxon>Bacillota</taxon>
        <taxon>Clostridia</taxon>
        <taxon>Eubacteriales</taxon>
        <taxon>Clostridiaceae</taxon>
        <taxon>Clostridium</taxon>
    </lineage>
</organism>
<evidence type="ECO:0000313" key="2">
    <source>
        <dbReference type="EMBL" id="MBV7274998.1"/>
    </source>
</evidence>
<protein>
    <submittedName>
        <fullName evidence="2">M48 family metallopeptidase</fullName>
    </submittedName>
</protein>
<evidence type="ECO:0000259" key="1">
    <source>
        <dbReference type="Pfam" id="PF01863"/>
    </source>
</evidence>
<gene>
    <name evidence="2" type="ORF">I6U48_19040</name>
</gene>
<keyword evidence="3" id="KW-1185">Reference proteome</keyword>
<dbReference type="PANTHER" id="PTHR30399">
    <property type="entry name" value="UNCHARACTERIZED PROTEIN YGJP"/>
    <property type="match status" value="1"/>
</dbReference>
<comment type="caution">
    <text evidence="2">The sequence shown here is derived from an EMBL/GenBank/DDBJ whole genome shotgun (WGS) entry which is preliminary data.</text>
</comment>
<proteinExistence type="predicted"/>
<dbReference type="InterPro" id="IPR002725">
    <property type="entry name" value="YgjP-like_metallopeptidase"/>
</dbReference>
<dbReference type="Proteomes" id="UP000694308">
    <property type="component" value="Unassembled WGS sequence"/>
</dbReference>
<dbReference type="AlphaFoldDB" id="A0A949X537"/>
<accession>A0A949X537</accession>
<name>A0A949X537_9CLOT</name>
<dbReference type="InterPro" id="IPR053136">
    <property type="entry name" value="UTP_pyrophosphatase-like"/>
</dbReference>
<reference evidence="2" key="1">
    <citation type="submission" date="2020-12" db="EMBL/GenBank/DDBJ databases">
        <title>Clostridium thailandense sp. nov., a novel acetogenic bacterium isolated from peat land soil in Thailand.</title>
        <authorList>
            <person name="Chaikitkaew S."/>
            <person name="Birkeland N.K."/>
        </authorList>
    </citation>
    <scope>NUCLEOTIDE SEQUENCE</scope>
    <source>
        <strain evidence="2">PL3</strain>
    </source>
</reference>
<dbReference type="Pfam" id="PF01863">
    <property type="entry name" value="YgjP-like"/>
    <property type="match status" value="1"/>
</dbReference>
<feature type="domain" description="YgjP-like metallopeptidase" evidence="1">
    <location>
        <begin position="20"/>
        <end position="225"/>
    </location>
</feature>
<dbReference type="RefSeq" id="WP_218322052.1">
    <property type="nucleotide sequence ID" value="NZ_JAEEGC010000105.1"/>
</dbReference>
<dbReference type="CDD" id="cd07344">
    <property type="entry name" value="M48_yhfN_like"/>
    <property type="match status" value="1"/>
</dbReference>
<evidence type="ECO:0000313" key="3">
    <source>
        <dbReference type="Proteomes" id="UP000694308"/>
    </source>
</evidence>
<dbReference type="EMBL" id="JAEEGC010000105">
    <property type="protein sequence ID" value="MBV7274998.1"/>
    <property type="molecule type" value="Genomic_DNA"/>
</dbReference>
<dbReference type="PANTHER" id="PTHR30399:SF1">
    <property type="entry name" value="UTP PYROPHOSPHATASE"/>
    <property type="match status" value="1"/>
</dbReference>